<feature type="active site" evidence="3">
    <location>
        <position position="140"/>
    </location>
</feature>
<evidence type="ECO:0000256" key="2">
    <source>
        <dbReference type="ARBA" id="ARBA00023235"/>
    </source>
</evidence>
<evidence type="ECO:0000256" key="3">
    <source>
        <dbReference type="PIRSR" id="PIRSR606225-1"/>
    </source>
</evidence>
<dbReference type="PANTHER" id="PTHR21600:SF44">
    <property type="entry name" value="RIBOSOMAL LARGE SUBUNIT PSEUDOURIDINE SYNTHASE D"/>
    <property type="match status" value="1"/>
</dbReference>
<dbReference type="InterPro" id="IPR006145">
    <property type="entry name" value="PsdUridine_synth_RsuA/RluA"/>
</dbReference>
<dbReference type="PROSITE" id="PS50889">
    <property type="entry name" value="S4"/>
    <property type="match status" value="1"/>
</dbReference>
<keyword evidence="2 5" id="KW-0413">Isomerase</keyword>
<proteinExistence type="inferred from homology"/>
<dbReference type="GO" id="GO:0120159">
    <property type="term" value="F:rRNA pseudouridine synthase activity"/>
    <property type="evidence" value="ECO:0007669"/>
    <property type="project" value="UniProtKB-ARBA"/>
</dbReference>
<dbReference type="InterPro" id="IPR020103">
    <property type="entry name" value="PsdUridine_synth_cat_dom_sf"/>
</dbReference>
<dbReference type="CDD" id="cd00165">
    <property type="entry name" value="S4"/>
    <property type="match status" value="1"/>
</dbReference>
<feature type="domain" description="RNA-binding S4" evidence="6">
    <location>
        <begin position="14"/>
        <end position="72"/>
    </location>
</feature>
<evidence type="ECO:0000256" key="5">
    <source>
        <dbReference type="RuleBase" id="RU362028"/>
    </source>
</evidence>
<dbReference type="GO" id="GO:0000455">
    <property type="term" value="P:enzyme-directed rRNA pseudouridine synthesis"/>
    <property type="evidence" value="ECO:0007669"/>
    <property type="project" value="UniProtKB-ARBA"/>
</dbReference>
<comment type="catalytic activity">
    <reaction evidence="5">
        <text>a uridine in RNA = a pseudouridine in RNA</text>
        <dbReference type="Rhea" id="RHEA:48348"/>
        <dbReference type="Rhea" id="RHEA-COMP:12068"/>
        <dbReference type="Rhea" id="RHEA-COMP:12069"/>
        <dbReference type="ChEBI" id="CHEBI:65314"/>
        <dbReference type="ChEBI" id="CHEBI:65315"/>
    </reaction>
</comment>
<sequence>MEHMFTVSDESSGQRLDVCCTAAISGYSRSAIQKAIKDEKVLVNGSPAKPRQVVKKDDHIRIRLEEMQAVSEAPVDVDMNIPIVHEDRDVVVINKPAGIAVHPGTGIRSGTIADWFVKRYPSAVDVGEGENRPGIVHRLDKDTSGVMILAKNETAYTHLKKQFQDRRPKKEYLALVFGVPGGRDGRITQPIARSRRNPMRRAVDPLGKEAATDWVVEEKYPSGYSLIRAFPQTGRMHQIRVHMHFLGFPIVGDHLYTFKRQKQPQGVTRHLLHAEKLTIKLPNGETKTFTAPLAEDFAAVLARISPPARGGA</sequence>
<evidence type="ECO:0000259" key="6">
    <source>
        <dbReference type="SMART" id="SM00363"/>
    </source>
</evidence>
<dbReference type="PROSITE" id="PS01129">
    <property type="entry name" value="PSI_RLU"/>
    <property type="match status" value="1"/>
</dbReference>
<dbReference type="SUPFAM" id="SSF55174">
    <property type="entry name" value="Alpha-L RNA-binding motif"/>
    <property type="match status" value="1"/>
</dbReference>
<evidence type="ECO:0000256" key="4">
    <source>
        <dbReference type="PROSITE-ProRule" id="PRU00182"/>
    </source>
</evidence>
<dbReference type="Gene3D" id="3.30.2350.10">
    <property type="entry name" value="Pseudouridine synthase"/>
    <property type="match status" value="1"/>
</dbReference>
<comment type="caution">
    <text evidence="7">The sequence shown here is derived from an EMBL/GenBank/DDBJ whole genome shotgun (WGS) entry which is preliminary data.</text>
</comment>
<name>A0A1G1X5P8_9BACT</name>
<dbReference type="Gene3D" id="3.10.290.10">
    <property type="entry name" value="RNA-binding S4 domain"/>
    <property type="match status" value="1"/>
</dbReference>
<dbReference type="PANTHER" id="PTHR21600">
    <property type="entry name" value="MITOCHONDRIAL RNA PSEUDOURIDINE SYNTHASE"/>
    <property type="match status" value="1"/>
</dbReference>
<keyword evidence="4" id="KW-0694">RNA-binding</keyword>
<dbReference type="NCBIfam" id="TIGR00005">
    <property type="entry name" value="rluA_subfam"/>
    <property type="match status" value="1"/>
</dbReference>
<dbReference type="InterPro" id="IPR002942">
    <property type="entry name" value="S4_RNA-bd"/>
</dbReference>
<dbReference type="EC" id="5.4.99.-" evidence="5"/>
<accession>A0A1G1X5P8</accession>
<organism evidence="7 8">
    <name type="scientific">Candidatus Andersenbacteria bacterium RIFCSPHIGHO2_12_FULL_45_11</name>
    <dbReference type="NCBI Taxonomy" id="1797281"/>
    <lineage>
        <taxon>Bacteria</taxon>
        <taxon>Candidatus Anderseniibacteriota</taxon>
    </lineage>
</organism>
<dbReference type="CDD" id="cd02869">
    <property type="entry name" value="PseudoU_synth_RluA_like"/>
    <property type="match status" value="1"/>
</dbReference>
<dbReference type="Pfam" id="PF00849">
    <property type="entry name" value="PseudoU_synth_2"/>
    <property type="match status" value="1"/>
</dbReference>
<dbReference type="SMART" id="SM00363">
    <property type="entry name" value="S4"/>
    <property type="match status" value="1"/>
</dbReference>
<dbReference type="Proteomes" id="UP000177528">
    <property type="component" value="Unassembled WGS sequence"/>
</dbReference>
<dbReference type="SUPFAM" id="SSF55120">
    <property type="entry name" value="Pseudouridine synthase"/>
    <property type="match status" value="1"/>
</dbReference>
<gene>
    <name evidence="7" type="ORF">A3D99_04335</name>
</gene>
<dbReference type="InterPro" id="IPR036986">
    <property type="entry name" value="S4_RNA-bd_sf"/>
</dbReference>
<comment type="function">
    <text evidence="5">Responsible for synthesis of pseudouridine from uracil.</text>
</comment>
<dbReference type="GO" id="GO:0003723">
    <property type="term" value="F:RNA binding"/>
    <property type="evidence" value="ECO:0007669"/>
    <property type="project" value="UniProtKB-KW"/>
</dbReference>
<dbReference type="AlphaFoldDB" id="A0A1G1X5P8"/>
<dbReference type="EMBL" id="MHHR01000001">
    <property type="protein sequence ID" value="OGY35293.1"/>
    <property type="molecule type" value="Genomic_DNA"/>
</dbReference>
<evidence type="ECO:0000313" key="8">
    <source>
        <dbReference type="Proteomes" id="UP000177528"/>
    </source>
</evidence>
<dbReference type="Pfam" id="PF01479">
    <property type="entry name" value="S4"/>
    <property type="match status" value="1"/>
</dbReference>
<dbReference type="InterPro" id="IPR006224">
    <property type="entry name" value="PsdUridine_synth_RluA-like_CS"/>
</dbReference>
<evidence type="ECO:0000256" key="1">
    <source>
        <dbReference type="ARBA" id="ARBA00010876"/>
    </source>
</evidence>
<protein>
    <recommendedName>
        <fullName evidence="5">Pseudouridine synthase</fullName>
        <ecNumber evidence="5">5.4.99.-</ecNumber>
    </recommendedName>
</protein>
<dbReference type="InterPro" id="IPR006225">
    <property type="entry name" value="PsdUridine_synth_RluC/D"/>
</dbReference>
<reference evidence="7 8" key="1">
    <citation type="journal article" date="2016" name="Nat. Commun.">
        <title>Thousands of microbial genomes shed light on interconnected biogeochemical processes in an aquifer system.</title>
        <authorList>
            <person name="Anantharaman K."/>
            <person name="Brown C.T."/>
            <person name="Hug L.A."/>
            <person name="Sharon I."/>
            <person name="Castelle C.J."/>
            <person name="Probst A.J."/>
            <person name="Thomas B.C."/>
            <person name="Singh A."/>
            <person name="Wilkins M.J."/>
            <person name="Karaoz U."/>
            <person name="Brodie E.L."/>
            <person name="Williams K.H."/>
            <person name="Hubbard S.S."/>
            <person name="Banfield J.F."/>
        </authorList>
    </citation>
    <scope>NUCLEOTIDE SEQUENCE [LARGE SCALE GENOMIC DNA]</scope>
</reference>
<dbReference type="InterPro" id="IPR050188">
    <property type="entry name" value="RluA_PseudoU_synthase"/>
</dbReference>
<evidence type="ECO:0000313" key="7">
    <source>
        <dbReference type="EMBL" id="OGY35293.1"/>
    </source>
</evidence>
<comment type="similarity">
    <text evidence="1 5">Belongs to the pseudouridine synthase RluA family.</text>
</comment>